<reference evidence="1" key="1">
    <citation type="submission" date="2024-02" db="EMBL/GenBank/DDBJ databases">
        <title>Metagenome Assembled Genome of Zalaria obscura JY119.</title>
        <authorList>
            <person name="Vighnesh L."/>
            <person name="Jagadeeshwari U."/>
            <person name="Venkata Ramana C."/>
            <person name="Sasikala C."/>
        </authorList>
    </citation>
    <scope>NUCLEOTIDE SEQUENCE</scope>
    <source>
        <strain evidence="1">JY119</strain>
    </source>
</reference>
<gene>
    <name evidence="1" type="ORF">M8818_001070</name>
</gene>
<protein>
    <submittedName>
        <fullName evidence="1">Uncharacterized protein</fullName>
    </submittedName>
</protein>
<keyword evidence="2" id="KW-1185">Reference proteome</keyword>
<evidence type="ECO:0000313" key="2">
    <source>
        <dbReference type="Proteomes" id="UP001320706"/>
    </source>
</evidence>
<dbReference type="Proteomes" id="UP001320706">
    <property type="component" value="Unassembled WGS sequence"/>
</dbReference>
<organism evidence="1 2">
    <name type="scientific">Zalaria obscura</name>
    <dbReference type="NCBI Taxonomy" id="2024903"/>
    <lineage>
        <taxon>Eukaryota</taxon>
        <taxon>Fungi</taxon>
        <taxon>Dikarya</taxon>
        <taxon>Ascomycota</taxon>
        <taxon>Pezizomycotina</taxon>
        <taxon>Dothideomycetes</taxon>
        <taxon>Dothideomycetidae</taxon>
        <taxon>Dothideales</taxon>
        <taxon>Zalariaceae</taxon>
        <taxon>Zalaria</taxon>
    </lineage>
</organism>
<sequence length="78" mass="8825">MTNEATCTDLGWAPAAFYLGVITYTGAAELTVDASFMFWTRMSCSCEQPEENVHKRLNSVKSSAQGAVKWRFWLQLDR</sequence>
<dbReference type="EMBL" id="JAMKPW020000004">
    <property type="protein sequence ID" value="KAK8219336.1"/>
    <property type="molecule type" value="Genomic_DNA"/>
</dbReference>
<accession>A0ACC3SM62</accession>
<proteinExistence type="predicted"/>
<evidence type="ECO:0000313" key="1">
    <source>
        <dbReference type="EMBL" id="KAK8219336.1"/>
    </source>
</evidence>
<comment type="caution">
    <text evidence="1">The sequence shown here is derived from an EMBL/GenBank/DDBJ whole genome shotgun (WGS) entry which is preliminary data.</text>
</comment>
<name>A0ACC3SM62_9PEZI</name>